<reference evidence="5 6" key="2">
    <citation type="journal article" date="2012" name="Eukaryot. Cell">
        <title>Genome update of Botrytis cinerea strains B05.10 and T4.</title>
        <authorList>
            <person name="Staats M."/>
            <person name="van Kan J.A."/>
        </authorList>
    </citation>
    <scope>NUCLEOTIDE SEQUENCE [LARGE SCALE GENOMIC DNA]</scope>
    <source>
        <strain evidence="5 6">B05.10</strain>
    </source>
</reference>
<dbReference type="Proteomes" id="UP000001798">
    <property type="component" value="Chromosome 15"/>
</dbReference>
<reference evidence="5 6" key="3">
    <citation type="journal article" date="2017" name="Mol. Plant Pathol.">
        <title>A gapless genome sequence of the fungus Botrytis cinerea.</title>
        <authorList>
            <person name="Van Kan J.A."/>
            <person name="Stassen J.H."/>
            <person name="Mosbach A."/>
            <person name="Van Der Lee T.A."/>
            <person name="Faino L."/>
            <person name="Farmer A.D."/>
            <person name="Papasotiriou D.G."/>
            <person name="Zhou S."/>
            <person name="Seidl M.F."/>
            <person name="Cottam E."/>
            <person name="Edel D."/>
            <person name="Hahn M."/>
            <person name="Schwartz D.C."/>
            <person name="Dietrich R.A."/>
            <person name="Widdison S."/>
            <person name="Scalliet G."/>
        </authorList>
    </citation>
    <scope>NUCLEOTIDE SEQUENCE [LARGE SCALE GENOMIC DNA]</scope>
    <source>
        <strain evidence="5 6">B05.10</strain>
    </source>
</reference>
<evidence type="ECO:0000313" key="6">
    <source>
        <dbReference type="Proteomes" id="UP000001798"/>
    </source>
</evidence>
<keyword evidence="6" id="KW-1185">Reference proteome</keyword>
<evidence type="ECO:0000259" key="4">
    <source>
        <dbReference type="PROSITE" id="PS50048"/>
    </source>
</evidence>
<dbReference type="GeneID" id="5426667"/>
<dbReference type="InterPro" id="IPR001138">
    <property type="entry name" value="Zn2Cys6_DnaBD"/>
</dbReference>
<proteinExistence type="predicted"/>
<keyword evidence="1" id="KW-0479">Metal-binding</keyword>
<dbReference type="Pfam" id="PF00172">
    <property type="entry name" value="Zn_clus"/>
    <property type="match status" value="1"/>
</dbReference>
<accession>A0A384K5A3</accession>
<evidence type="ECO:0000256" key="2">
    <source>
        <dbReference type="ARBA" id="ARBA00023242"/>
    </source>
</evidence>
<dbReference type="CDD" id="cd00067">
    <property type="entry name" value="GAL4"/>
    <property type="match status" value="1"/>
</dbReference>
<sequence>MLGSNFRTILPGDMDTTMKNSTSSDSSKNKNSTPETTGSNSNATPATLDKRSESAGPIAKKRRVPASITQNACVNCKKARAKCDGNQPCTRCTSKRSLYQEECAYEPHTKNAKTMLVRNLKESHDIRNKAERIFTWLANGTDNEHDILERIKNRDSITDIANWLESIESNGESQLSIYAGSNNELDGDLPSEFVWTTVTGDDEVIEHLISLYFTWVHPFYPLFNEGHFVDSMKQESDEFCSHNLFNAICAMACYLHTATDEDIIDYKRMGTQFSDFVRNRIDPQDSSLTNIQAFAVMFLVRCAQGQGFSGSVYLNIASRSMESLRPSNSDSADYRQIWRETVKGINSLNVEWAQMTFTMAPAYIPDLQPTQLFDEISLWEAEVDKSGWAPYRFPTDFMNGTPFHCLTATTNRKKMELVDIIHQTTILLSNATGPLISAEDLWAIYRRLLTWHEDLPISIAIMCEEEVQRLPHIYSLHILYATTAVYLLSPLLDFKEPQLDALVRQHAKEGLKLLVERYHFHYTSRYQPVSQMFAMLYLTEVLIQSSPETDKDSGKNALAYIKQATGTLKQSNSSFPVASVFMGMLQENTKRFLIPLPNELEDLFRHSPRTSKFPLDDAINAFGSTNYVQPVEAIRKRIDPSFRSRWMMHAAAGYPKNFHRPPLLRQTSAEETGAHNLMRILNLQNHNTN</sequence>
<name>A0A384K5A3_BOTFB</name>
<keyword evidence="2" id="KW-0539">Nucleus</keyword>
<feature type="region of interest" description="Disordered" evidence="3">
    <location>
        <begin position="1"/>
        <end position="64"/>
    </location>
</feature>
<dbReference type="SMART" id="SM00066">
    <property type="entry name" value="GAL4"/>
    <property type="match status" value="1"/>
</dbReference>
<feature type="compositionally biased region" description="Low complexity" evidence="3">
    <location>
        <begin position="13"/>
        <end position="32"/>
    </location>
</feature>
<evidence type="ECO:0000256" key="3">
    <source>
        <dbReference type="SAM" id="MobiDB-lite"/>
    </source>
</evidence>
<dbReference type="GO" id="GO:0006351">
    <property type="term" value="P:DNA-templated transcription"/>
    <property type="evidence" value="ECO:0007669"/>
    <property type="project" value="InterPro"/>
</dbReference>
<dbReference type="InterPro" id="IPR036864">
    <property type="entry name" value="Zn2-C6_fun-type_DNA-bd_sf"/>
</dbReference>
<dbReference type="SUPFAM" id="SSF57701">
    <property type="entry name" value="Zn2/Cys6 DNA-binding domain"/>
    <property type="match status" value="1"/>
</dbReference>
<evidence type="ECO:0000313" key="5">
    <source>
        <dbReference type="EMBL" id="ATZ58010.1"/>
    </source>
</evidence>
<dbReference type="AlphaFoldDB" id="A0A384K5A3"/>
<dbReference type="EMBL" id="CP009819">
    <property type="protein sequence ID" value="ATZ58010.1"/>
    <property type="molecule type" value="Genomic_DNA"/>
</dbReference>
<dbReference type="RefSeq" id="XP_024553491.1">
    <property type="nucleotide sequence ID" value="XM_024697672.1"/>
</dbReference>
<dbReference type="Gene3D" id="4.10.240.10">
    <property type="entry name" value="Zn(2)-C6 fungal-type DNA-binding domain"/>
    <property type="match status" value="1"/>
</dbReference>
<dbReference type="PANTHER" id="PTHR47256:SF3">
    <property type="entry name" value="ZN(II)2CYS6 TRANSCRIPTION FACTOR (EUROFUNG)"/>
    <property type="match status" value="1"/>
</dbReference>
<dbReference type="Pfam" id="PF04082">
    <property type="entry name" value="Fungal_trans"/>
    <property type="match status" value="1"/>
</dbReference>
<dbReference type="GO" id="GO:0000981">
    <property type="term" value="F:DNA-binding transcription factor activity, RNA polymerase II-specific"/>
    <property type="evidence" value="ECO:0007669"/>
    <property type="project" value="InterPro"/>
</dbReference>
<dbReference type="GO" id="GO:0008270">
    <property type="term" value="F:zinc ion binding"/>
    <property type="evidence" value="ECO:0007669"/>
    <property type="project" value="InterPro"/>
</dbReference>
<reference evidence="5 6" key="1">
    <citation type="journal article" date="2011" name="PLoS Genet.">
        <title>Genomic analysis of the necrotrophic fungal pathogens Sclerotinia sclerotiorum and Botrytis cinerea.</title>
        <authorList>
            <person name="Amselem J."/>
            <person name="Cuomo C.A."/>
            <person name="van Kan J.A."/>
            <person name="Viaud M."/>
            <person name="Benito E.P."/>
            <person name="Couloux A."/>
            <person name="Coutinho P.M."/>
            <person name="de Vries R.P."/>
            <person name="Dyer P.S."/>
            <person name="Fillinger S."/>
            <person name="Fournier E."/>
            <person name="Gout L."/>
            <person name="Hahn M."/>
            <person name="Kohn L."/>
            <person name="Lapalu N."/>
            <person name="Plummer K.M."/>
            <person name="Pradier J.M."/>
            <person name="Quevillon E."/>
            <person name="Sharon A."/>
            <person name="Simon A."/>
            <person name="ten Have A."/>
            <person name="Tudzynski B."/>
            <person name="Tudzynski P."/>
            <person name="Wincker P."/>
            <person name="Andrew M."/>
            <person name="Anthouard V."/>
            <person name="Beever R.E."/>
            <person name="Beffa R."/>
            <person name="Benoit I."/>
            <person name="Bouzid O."/>
            <person name="Brault B."/>
            <person name="Chen Z."/>
            <person name="Choquer M."/>
            <person name="Collemare J."/>
            <person name="Cotton P."/>
            <person name="Danchin E.G."/>
            <person name="Da Silva C."/>
            <person name="Gautier A."/>
            <person name="Giraud C."/>
            <person name="Giraud T."/>
            <person name="Gonzalez C."/>
            <person name="Grossetete S."/>
            <person name="Guldener U."/>
            <person name="Henrissat B."/>
            <person name="Howlett B.J."/>
            <person name="Kodira C."/>
            <person name="Kretschmer M."/>
            <person name="Lappartient A."/>
            <person name="Leroch M."/>
            <person name="Levis C."/>
            <person name="Mauceli E."/>
            <person name="Neuveglise C."/>
            <person name="Oeser B."/>
            <person name="Pearson M."/>
            <person name="Poulain J."/>
            <person name="Poussereau N."/>
            <person name="Quesneville H."/>
            <person name="Rascle C."/>
            <person name="Schumacher J."/>
            <person name="Segurens B."/>
            <person name="Sexton A."/>
            <person name="Silva E."/>
            <person name="Sirven C."/>
            <person name="Soanes D.M."/>
            <person name="Talbot N.J."/>
            <person name="Templeton M."/>
            <person name="Yandava C."/>
            <person name="Yarden O."/>
            <person name="Zeng Q."/>
            <person name="Rollins J.A."/>
            <person name="Lebrun M.H."/>
            <person name="Dickman M."/>
        </authorList>
    </citation>
    <scope>NUCLEOTIDE SEQUENCE [LARGE SCALE GENOMIC DNA]</scope>
    <source>
        <strain evidence="5 6">B05.10</strain>
    </source>
</reference>
<evidence type="ECO:0000256" key="1">
    <source>
        <dbReference type="ARBA" id="ARBA00022723"/>
    </source>
</evidence>
<organism evidence="5 6">
    <name type="scientific">Botryotinia fuckeliana (strain B05.10)</name>
    <name type="common">Noble rot fungus</name>
    <name type="synonym">Botrytis cinerea</name>
    <dbReference type="NCBI Taxonomy" id="332648"/>
    <lineage>
        <taxon>Eukaryota</taxon>
        <taxon>Fungi</taxon>
        <taxon>Dikarya</taxon>
        <taxon>Ascomycota</taxon>
        <taxon>Pezizomycotina</taxon>
        <taxon>Leotiomycetes</taxon>
        <taxon>Helotiales</taxon>
        <taxon>Sclerotiniaceae</taxon>
        <taxon>Botrytis</taxon>
    </lineage>
</organism>
<dbReference type="OrthoDB" id="2162761at2759"/>
<dbReference type="KEGG" id="bfu:BCIN_15g05000"/>
<gene>
    <name evidence="5" type="ORF">BCIN_15g05000</name>
</gene>
<dbReference type="InterPro" id="IPR053187">
    <property type="entry name" value="Notoamide_regulator"/>
</dbReference>
<dbReference type="GO" id="GO:0003677">
    <property type="term" value="F:DNA binding"/>
    <property type="evidence" value="ECO:0007669"/>
    <property type="project" value="InterPro"/>
</dbReference>
<dbReference type="InterPro" id="IPR007219">
    <property type="entry name" value="XnlR_reg_dom"/>
</dbReference>
<dbReference type="PANTHER" id="PTHR47256">
    <property type="entry name" value="ZN(II)2CYS6 TRANSCRIPTION FACTOR (EUROFUNG)-RELATED"/>
    <property type="match status" value="1"/>
</dbReference>
<dbReference type="CDD" id="cd12148">
    <property type="entry name" value="fungal_TF_MHR"/>
    <property type="match status" value="1"/>
</dbReference>
<dbReference type="VEuPathDB" id="FungiDB:Bcin15g05000"/>
<feature type="domain" description="Zn(2)-C6 fungal-type" evidence="4">
    <location>
        <begin position="72"/>
        <end position="105"/>
    </location>
</feature>
<feature type="compositionally biased region" description="Polar residues" evidence="3">
    <location>
        <begin position="33"/>
        <end position="45"/>
    </location>
</feature>
<protein>
    <recommendedName>
        <fullName evidence="4">Zn(2)-C6 fungal-type domain-containing protein</fullName>
    </recommendedName>
</protein>
<dbReference type="PROSITE" id="PS50048">
    <property type="entry name" value="ZN2_CY6_FUNGAL_2"/>
    <property type="match status" value="1"/>
</dbReference>